<sequence>MFFKGSAEKPGLTVLAIVEFICLVEKNGKSISVSFYEVDHQDHAVDLLNPGNSHGTNTSETLLVNQDNSLYITRNQVESNTKVVKDNLLPDVSKNVKCNPMAKNSDSSLDTSSEVEICPIEEKENNSLMINEQGEQGLAIVPEGQSINKENNSSMAYEDSSTPISSQLRDLSNRLKLLYSLTPLSV</sequence>
<evidence type="ECO:0000313" key="1">
    <source>
        <dbReference type="EMBL" id="MED6121834.1"/>
    </source>
</evidence>
<dbReference type="EMBL" id="JASCZI010030363">
    <property type="protein sequence ID" value="MED6121834.1"/>
    <property type="molecule type" value="Genomic_DNA"/>
</dbReference>
<gene>
    <name evidence="1" type="ORF">PIB30_033850</name>
</gene>
<comment type="caution">
    <text evidence="1">The sequence shown here is derived from an EMBL/GenBank/DDBJ whole genome shotgun (WGS) entry which is preliminary data.</text>
</comment>
<dbReference type="Proteomes" id="UP001341840">
    <property type="component" value="Unassembled WGS sequence"/>
</dbReference>
<protein>
    <submittedName>
        <fullName evidence="1">Uncharacterized protein</fullName>
    </submittedName>
</protein>
<accession>A0ABU6RD88</accession>
<name>A0ABU6RD88_9FABA</name>
<reference evidence="1 2" key="1">
    <citation type="journal article" date="2023" name="Plants (Basel)">
        <title>Bridging the Gap: Combining Genomics and Transcriptomics Approaches to Understand Stylosanthes scabra, an Orphan Legume from the Brazilian Caatinga.</title>
        <authorList>
            <person name="Ferreira-Neto J.R.C."/>
            <person name="da Silva M.D."/>
            <person name="Binneck E."/>
            <person name="de Melo N.F."/>
            <person name="da Silva R.H."/>
            <person name="de Melo A.L.T.M."/>
            <person name="Pandolfi V."/>
            <person name="Bustamante F.O."/>
            <person name="Brasileiro-Vidal A.C."/>
            <person name="Benko-Iseppon A.M."/>
        </authorList>
    </citation>
    <scope>NUCLEOTIDE SEQUENCE [LARGE SCALE GENOMIC DNA]</scope>
    <source>
        <tissue evidence="1">Leaves</tissue>
    </source>
</reference>
<proteinExistence type="predicted"/>
<evidence type="ECO:0000313" key="2">
    <source>
        <dbReference type="Proteomes" id="UP001341840"/>
    </source>
</evidence>
<organism evidence="1 2">
    <name type="scientific">Stylosanthes scabra</name>
    <dbReference type="NCBI Taxonomy" id="79078"/>
    <lineage>
        <taxon>Eukaryota</taxon>
        <taxon>Viridiplantae</taxon>
        <taxon>Streptophyta</taxon>
        <taxon>Embryophyta</taxon>
        <taxon>Tracheophyta</taxon>
        <taxon>Spermatophyta</taxon>
        <taxon>Magnoliopsida</taxon>
        <taxon>eudicotyledons</taxon>
        <taxon>Gunneridae</taxon>
        <taxon>Pentapetalae</taxon>
        <taxon>rosids</taxon>
        <taxon>fabids</taxon>
        <taxon>Fabales</taxon>
        <taxon>Fabaceae</taxon>
        <taxon>Papilionoideae</taxon>
        <taxon>50 kb inversion clade</taxon>
        <taxon>dalbergioids sensu lato</taxon>
        <taxon>Dalbergieae</taxon>
        <taxon>Pterocarpus clade</taxon>
        <taxon>Stylosanthes</taxon>
    </lineage>
</organism>
<keyword evidence="2" id="KW-1185">Reference proteome</keyword>